<evidence type="ECO:0000313" key="5">
    <source>
        <dbReference type="EMBL" id="AFM74560.1"/>
    </source>
</evidence>
<dbReference type="Proteomes" id="UP000181580">
    <property type="component" value="Segment"/>
</dbReference>
<dbReference type="Proteomes" id="UP000181470">
    <property type="component" value="Segment"/>
</dbReference>
<dbReference type="EMBL" id="EF523390">
    <property type="protein sequence ID" value="ABR13067.1"/>
    <property type="molecule type" value="Genomic_DNA"/>
</dbReference>
<reference evidence="4 8" key="5">
    <citation type="journal article" date="2012" name="Virus Genes">
        <title>Genome sequence determination and analysis of a Chinese virulent strain, LMS, of Gallid herpesvirus type 2.</title>
        <authorList>
            <person name="Cheng Y."/>
            <person name="Cong F."/>
            <person name="Zhang Y.P."/>
            <person name="Li Z.J."/>
            <person name="Xu N.N."/>
            <person name="Hou G.Y."/>
            <person name="Liu C.J."/>
        </authorList>
    </citation>
    <scope>NUCLEOTIDE SEQUENCE [LARGE SCALE GENOMIC DNA]</scope>
    <source>
        <strain evidence="4">LMS</strain>
    </source>
</reference>
<accession>Q19BG2</accession>
<dbReference type="Proteomes" id="UP000134498">
    <property type="component" value="Genome"/>
</dbReference>
<dbReference type="EMBL" id="JQ314003">
    <property type="protein sequence ID" value="AEZ51645.1"/>
    <property type="molecule type" value="Genomic_DNA"/>
</dbReference>
<dbReference type="EMBL" id="JQ806361">
    <property type="protein sequence ID" value="AFM74560.1"/>
    <property type="molecule type" value="Genomic_DNA"/>
</dbReference>
<gene>
    <name evidence="1" type="ORF">MDV008.8</name>
</gene>
<evidence type="ECO:0000313" key="12">
    <source>
        <dbReference type="Proteomes" id="UP000149312"/>
    </source>
</evidence>
<evidence type="ECO:0000313" key="2">
    <source>
        <dbReference type="EMBL" id="ABR13067.1"/>
    </source>
</evidence>
<dbReference type="EMBL" id="MT797631">
    <property type="protein sequence ID" value="QOT14350.1"/>
    <property type="molecule type" value="Genomic_DNA"/>
</dbReference>
<dbReference type="Proteomes" id="UP000143489">
    <property type="component" value="Segment"/>
</dbReference>
<reference evidence="3 10" key="4">
    <citation type="journal article" date="2008" name="Virus Genes">
        <title>Sequence determination of a mildly virulent strain (CU-2) of Gallid herpesvirus type 2 using 454 pyrosequencing.</title>
        <authorList>
            <person name="Spatz S.J."/>
            <person name="Rue C.A."/>
        </authorList>
    </citation>
    <scope>NUCLEOTIDE SEQUENCE [LARGE SCALE GENOMIC DNA]</scope>
    <source>
        <strain evidence="3">CU-2</strain>
    </source>
</reference>
<dbReference type="Proteomes" id="UP000180864">
    <property type="component" value="Segment"/>
</dbReference>
<evidence type="ECO:0000313" key="3">
    <source>
        <dbReference type="EMBL" id="ACF94963.1"/>
    </source>
</evidence>
<evidence type="ECO:0000313" key="11">
    <source>
        <dbReference type="Proteomes" id="UP000143489"/>
    </source>
</evidence>
<evidence type="ECO:0000313" key="8">
    <source>
        <dbReference type="Proteomes" id="UP000133397"/>
    </source>
</evidence>
<evidence type="ECO:0000313" key="10">
    <source>
        <dbReference type="Proteomes" id="UP000134498"/>
    </source>
</evidence>
<dbReference type="Proteomes" id="UP000133397">
    <property type="component" value="Segment"/>
</dbReference>
<organism evidence="1 12">
    <name type="scientific">Gallid alphaherpesvirus 2</name>
    <dbReference type="NCBI Taxonomy" id="10390"/>
    <lineage>
        <taxon>Viruses</taxon>
        <taxon>Duplodnaviria</taxon>
        <taxon>Heunggongvirae</taxon>
        <taxon>Peploviricota</taxon>
        <taxon>Herviviricetes</taxon>
        <taxon>Herpesvirales</taxon>
        <taxon>Orthoherpesviridae</taxon>
        <taxon>Alphaherpesvirinae</taxon>
        <taxon>Mardivirus</taxon>
        <taxon>Mardivirus gallidalpha2</taxon>
    </lineage>
</organism>
<reference evidence="1 12" key="2">
    <citation type="journal article" date="2007" name="J. Gen. Virol.">
        <title>Comparative full-length sequence analysis of oncogenic and vaccine (Rispens) strains of Marek's disease virus.</title>
        <authorList>
            <person name="Spatz S.J."/>
            <person name="Petherbridge L."/>
            <person name="Zhao Y."/>
            <person name="Nair V."/>
        </authorList>
    </citation>
    <scope>NUCLEOTIDE SEQUENCE [LARGE SCALE GENOMIC DNA]</scope>
    <source>
        <strain evidence="1">CVI988</strain>
    </source>
</reference>
<dbReference type="Proteomes" id="UP000134084">
    <property type="component" value="Segment"/>
</dbReference>
<evidence type="ECO:0000313" key="6">
    <source>
        <dbReference type="EMBL" id="QOT13978.1"/>
    </source>
</evidence>
<name>Q19BG2_9ALPH</name>
<dbReference type="EMBL" id="MT797629">
    <property type="protein sequence ID" value="QOT13978.1"/>
    <property type="molecule type" value="Genomic_DNA"/>
</dbReference>
<dbReference type="EMBL" id="DQ530348">
    <property type="protein sequence ID" value="ABF72225.1"/>
    <property type="molecule type" value="Genomic_DNA"/>
</dbReference>
<dbReference type="EMBL" id="EU499381">
    <property type="protein sequence ID" value="ACF94963.1"/>
    <property type="molecule type" value="Genomic_DNA"/>
</dbReference>
<reference evidence="3 10" key="1">
    <citation type="journal article" date="2007" name="Arch. Virol.">
        <title>Sequence determination of variable regions within the genomes of gallid herpesvirus-2 pathotypes.</title>
        <authorList>
            <person name="Spatz S.J."/>
            <person name="Silva R.F."/>
        </authorList>
    </citation>
    <scope>NUCLEOTIDE SEQUENCE [LARGE SCALE GENOMIC DNA]</scope>
    <source>
        <strain evidence="3">CU-2</strain>
    </source>
</reference>
<evidence type="ECO:0000313" key="4">
    <source>
        <dbReference type="EMBL" id="AEZ51645.1"/>
    </source>
</evidence>
<reference evidence="6" key="7">
    <citation type="submission" date="2020-07" db="EMBL/GenBank/DDBJ databases">
        <title>Distinct polymorphisms in a single herpesvirus gene are capable of enhancing virulence and mediate vaccinal resistance.</title>
        <authorList>
            <person name="Conradie A.M."/>
            <person name="Bertzbach L.D."/>
            <person name="Trimpert J.D."/>
            <person name="Patria J.N."/>
            <person name="Murata S."/>
            <person name="Parcells M.S."/>
            <person name="Kaufer B.B."/>
        </authorList>
    </citation>
    <scope>NUCLEOTIDE SEQUENCE</scope>
</reference>
<dbReference type="Proteomes" id="UP000181598">
    <property type="component" value="Segment"/>
</dbReference>
<evidence type="ECO:0000313" key="13">
    <source>
        <dbReference type="Proteomes" id="UP000180864"/>
    </source>
</evidence>
<reference evidence="9 13" key="6">
    <citation type="journal article" date="2012" name="Virus Genes">
        <title>Dynamic equilibrium of Marek's disease genomes during in vitro serial passage.</title>
        <authorList>
            <person name="Spatz S.J."/>
            <person name="Volkening J.D."/>
            <person name="Gimeno I.M."/>
            <person name="Heidari M."/>
            <person name="Witter R.L."/>
        </authorList>
    </citation>
    <scope>NUCLEOTIDE SEQUENCE [LARGE SCALE GENOMIC DNA]</scope>
    <source>
        <strain evidence="5">648a</strain>
    </source>
</reference>
<sequence length="85" mass="10483">MKNILLYHRPEHLQKRQTRMGMRRIQRILSFHFLRIDTPFLFHLLLILFLLQFRTIIQWVGIHGKFQGMVQTQFMYQSMGNPFYD</sequence>
<evidence type="ECO:0000313" key="1">
    <source>
        <dbReference type="EMBL" id="ABF72225.1"/>
    </source>
</evidence>
<dbReference type="EMBL" id="MT797630">
    <property type="protein sequence ID" value="QOT14164.1"/>
    <property type="molecule type" value="Genomic_DNA"/>
</dbReference>
<reference evidence="7" key="8">
    <citation type="submission" date="2020-07" db="EMBL/GenBank/DDBJ databases">
        <title>Distinct polymorphisms in a single herpesvirus gene are capable of enhancing virulence and mediate vaccinal resistance.</title>
        <authorList>
            <person name="Conradie A.M."/>
            <person name="Bertzbach L.D."/>
            <person name="Trimpert J."/>
            <person name="Patria J.N."/>
            <person name="Murata S."/>
            <person name="Parcells M.S."/>
            <person name="Kaufer B.B."/>
        </authorList>
    </citation>
    <scope>NUCLEOTIDE SEQUENCE</scope>
</reference>
<dbReference type="EMBL" id="MT813453">
    <property type="protein sequence ID" value="QOT14533.1"/>
    <property type="molecule type" value="Genomic_DNA"/>
</dbReference>
<evidence type="ECO:0000313" key="9">
    <source>
        <dbReference type="Proteomes" id="UP000134084"/>
    </source>
</evidence>
<dbReference type="EMBL" id="JQ809691">
    <property type="protein sequence ID" value="AFM74935.1"/>
    <property type="molecule type" value="Genomic_DNA"/>
</dbReference>
<dbReference type="EMBL" id="JQ820250">
    <property type="protein sequence ID" value="AFM75303.1"/>
    <property type="molecule type" value="Genomic_DNA"/>
</dbReference>
<reference evidence="2 11" key="3">
    <citation type="journal article" date="2007" name="Virus Genes">
        <title>Comparative sequence analysis of a highly oncogenic but horizontal spread-defective clone of Marek's disease virus.</title>
        <authorList>
            <person name="Spatz S.J."/>
            <person name="Zhao Y."/>
            <person name="Petherbridge L."/>
            <person name="Smith L.P."/>
            <person name="Baigent S.J."/>
            <person name="Nair V."/>
        </authorList>
    </citation>
    <scope>NUCLEOTIDE SEQUENCE [LARGE SCALE GENOMIC DNA]</scope>
    <source>
        <strain evidence="2">RB-1B</strain>
    </source>
</reference>
<proteinExistence type="predicted"/>
<dbReference type="EMBL" id="JQ809692">
    <property type="protein sequence ID" value="AFM75122.1"/>
    <property type="molecule type" value="Genomic_DNA"/>
</dbReference>
<evidence type="ECO:0000313" key="7">
    <source>
        <dbReference type="EMBL" id="QOT14164.1"/>
    </source>
</evidence>
<dbReference type="Proteomes" id="UP000149312">
    <property type="component" value="Segment"/>
</dbReference>
<dbReference type="EMBL" id="JQ806362">
    <property type="protein sequence ID" value="AFM74747.1"/>
    <property type="molecule type" value="Genomic_DNA"/>
</dbReference>
<protein>
    <submittedName>
        <fullName evidence="1">Uncharacterized protein</fullName>
    </submittedName>
</protein>